<reference evidence="2 3" key="1">
    <citation type="journal article" date="2014" name="Agronomy (Basel)">
        <title>A Draft Genome Sequence for Ensete ventricosum, the Drought-Tolerant Tree Against Hunger.</title>
        <authorList>
            <person name="Harrison J."/>
            <person name="Moore K.A."/>
            <person name="Paszkiewicz K."/>
            <person name="Jones T."/>
            <person name="Grant M."/>
            <person name="Ambacheew D."/>
            <person name="Muzemil S."/>
            <person name="Studholme D.J."/>
        </authorList>
    </citation>
    <scope>NUCLEOTIDE SEQUENCE [LARGE SCALE GENOMIC DNA]</scope>
</reference>
<evidence type="ECO:0000313" key="3">
    <source>
        <dbReference type="Proteomes" id="UP000287651"/>
    </source>
</evidence>
<protein>
    <submittedName>
        <fullName evidence="2">Uncharacterized protein</fullName>
    </submittedName>
</protein>
<feature type="region of interest" description="Disordered" evidence="1">
    <location>
        <begin position="79"/>
        <end position="98"/>
    </location>
</feature>
<feature type="compositionally biased region" description="Basic and acidic residues" evidence="1">
    <location>
        <begin position="85"/>
        <end position="98"/>
    </location>
</feature>
<accession>A0A444DKL6</accession>
<organism evidence="2 3">
    <name type="scientific">Ensete ventricosum</name>
    <name type="common">Abyssinian banana</name>
    <name type="synonym">Musa ensete</name>
    <dbReference type="NCBI Taxonomy" id="4639"/>
    <lineage>
        <taxon>Eukaryota</taxon>
        <taxon>Viridiplantae</taxon>
        <taxon>Streptophyta</taxon>
        <taxon>Embryophyta</taxon>
        <taxon>Tracheophyta</taxon>
        <taxon>Spermatophyta</taxon>
        <taxon>Magnoliopsida</taxon>
        <taxon>Liliopsida</taxon>
        <taxon>Zingiberales</taxon>
        <taxon>Musaceae</taxon>
        <taxon>Ensete</taxon>
    </lineage>
</organism>
<sequence>MPEGRDAFKVRFLRISALLTRRGTGSISGAKEEGKHISDTSVNMQRSPAVAFPIEHACLTKHHTVHDCVGIEREDGSVGIGGKGVNKEKGKGRWGIEA</sequence>
<comment type="caution">
    <text evidence="2">The sequence shown here is derived from an EMBL/GenBank/DDBJ whole genome shotgun (WGS) entry which is preliminary data.</text>
</comment>
<dbReference type="EMBL" id="AMZH03007332">
    <property type="protein sequence ID" value="RRT61586.1"/>
    <property type="molecule type" value="Genomic_DNA"/>
</dbReference>
<proteinExistence type="predicted"/>
<evidence type="ECO:0000313" key="2">
    <source>
        <dbReference type="EMBL" id="RRT61586.1"/>
    </source>
</evidence>
<name>A0A444DKL6_ENSVE</name>
<dbReference type="AlphaFoldDB" id="A0A444DKL6"/>
<dbReference type="Proteomes" id="UP000287651">
    <property type="component" value="Unassembled WGS sequence"/>
</dbReference>
<gene>
    <name evidence="2" type="ORF">B296_00037763</name>
</gene>
<evidence type="ECO:0000256" key="1">
    <source>
        <dbReference type="SAM" id="MobiDB-lite"/>
    </source>
</evidence>